<gene>
    <name evidence="2" type="ORF">GUC01_09575</name>
    <name evidence="1" type="ORF">J8F57_004591</name>
</gene>
<reference evidence="2 3" key="2">
    <citation type="journal article" date="2019" name="Nat. Med.">
        <title>A library of human gut bacterial isolates paired with longitudinal multiomics data enables mechanistic microbiome research.</title>
        <authorList>
            <person name="Poyet M."/>
            <person name="Groussin M."/>
            <person name="Gibbons S.M."/>
            <person name="Avila-Pacheco J."/>
            <person name="Jiang X."/>
            <person name="Kearney S.M."/>
            <person name="Perrotta A.R."/>
            <person name="Berdy B."/>
            <person name="Zhao S."/>
            <person name="Lieberman T.D."/>
            <person name="Swanson P.K."/>
            <person name="Smith M."/>
            <person name="Roesemann S."/>
            <person name="Alexander J.E."/>
            <person name="Rich S.A."/>
            <person name="Livny J."/>
            <person name="Vlamakis H."/>
            <person name="Clish C."/>
            <person name="Bullock K."/>
            <person name="Deik A."/>
            <person name="Scott J."/>
            <person name="Pierce K.A."/>
            <person name="Xavier R.J."/>
            <person name="Alm E.J."/>
        </authorList>
    </citation>
    <scope>NUCLEOTIDE SEQUENCE [LARGE SCALE GENOMIC DNA]</scope>
    <source>
        <strain evidence="2 3">BIOML-A112</strain>
    </source>
</reference>
<dbReference type="RefSeq" id="WP_023155467.1">
    <property type="nucleotide sequence ID" value="NZ_AP022409.1"/>
</dbReference>
<proteinExistence type="predicted"/>
<dbReference type="EMBL" id="WXKQ01000005">
    <property type="protein sequence ID" value="NAG19271.1"/>
    <property type="molecule type" value="Genomic_DNA"/>
</dbReference>
<evidence type="ECO:0000313" key="3">
    <source>
        <dbReference type="Proteomes" id="UP000475070"/>
    </source>
</evidence>
<comment type="caution">
    <text evidence="2">The sequence shown here is derived from an EMBL/GenBank/DDBJ whole genome shotgun (WGS) entry which is preliminary data.</text>
</comment>
<reference evidence="1" key="1">
    <citation type="journal article" date="2018" name="Genome Biol.">
        <title>SKESA: strategic k-mer extension for scrupulous assemblies.</title>
        <authorList>
            <person name="Souvorov A."/>
            <person name="Agarwala R."/>
            <person name="Lipman D.J."/>
        </authorList>
    </citation>
    <scope>NUCLEOTIDE SEQUENCE</scope>
    <source>
        <strain evidence="1">SJP41</strain>
    </source>
</reference>
<dbReference type="Proteomes" id="UP000475070">
    <property type="component" value="Unassembled WGS sequence"/>
</dbReference>
<reference evidence="1" key="3">
    <citation type="submission" date="2021-03" db="EMBL/GenBank/DDBJ databases">
        <authorList>
            <consortium name="NCBI Pathogen Detection Project"/>
        </authorList>
    </citation>
    <scope>NUCLEOTIDE SEQUENCE</scope>
    <source>
        <strain evidence="1">SJP41</strain>
    </source>
</reference>
<name>A0A1M0PJ68_ECOLX</name>
<protein>
    <submittedName>
        <fullName evidence="2">Uncharacterized protein</fullName>
    </submittedName>
</protein>
<dbReference type="Proteomes" id="UP000868636">
    <property type="component" value="Unassembled WGS sequence"/>
</dbReference>
<dbReference type="EMBL" id="DADPIR010000048">
    <property type="protein sequence ID" value="HAZ7494291.1"/>
    <property type="molecule type" value="Genomic_DNA"/>
</dbReference>
<accession>A0A1M0PJ68</accession>
<dbReference type="AlphaFoldDB" id="A0A1M0PJ68"/>
<evidence type="ECO:0000313" key="2">
    <source>
        <dbReference type="EMBL" id="NAG19271.1"/>
    </source>
</evidence>
<sequence length="123" mass="14594">MGLDLFFFERAKNAPDESQYARVGYFRKVNPLLKWVDEHVGLVRNQVLLEVTKAHLQALLSDLQSLTPDNCGAVYPTIDGFFYGYTDYGEHYWKDVRAVTHWVKETLETFDFERDKLMFYAWW</sequence>
<evidence type="ECO:0000313" key="1">
    <source>
        <dbReference type="EMBL" id="HAZ7494291.1"/>
    </source>
</evidence>
<organism evidence="2 3">
    <name type="scientific">Escherichia coli</name>
    <dbReference type="NCBI Taxonomy" id="562"/>
    <lineage>
        <taxon>Bacteria</taxon>
        <taxon>Pseudomonadati</taxon>
        <taxon>Pseudomonadota</taxon>
        <taxon>Gammaproteobacteria</taxon>
        <taxon>Enterobacterales</taxon>
        <taxon>Enterobacteriaceae</taxon>
        <taxon>Escherichia</taxon>
    </lineage>
</organism>